<dbReference type="AlphaFoldDB" id="A0A7C3J1L9"/>
<dbReference type="Gene3D" id="1.20.58.340">
    <property type="entry name" value="Magnesium transport protein CorA, transmembrane region"/>
    <property type="match status" value="2"/>
</dbReference>
<keyword evidence="6 8" id="KW-1133">Transmembrane helix</keyword>
<feature type="transmembrane region" description="Helical" evidence="8">
    <location>
        <begin position="241"/>
        <end position="263"/>
    </location>
</feature>
<comment type="similarity">
    <text evidence="2">Belongs to the CorA metal ion transporter (MIT) (TC 1.A.35) family.</text>
</comment>
<comment type="subcellular location">
    <subcellularLocation>
        <location evidence="1">Cell membrane</location>
        <topology evidence="1">Multi-pass membrane protein</topology>
    </subcellularLocation>
</comment>
<protein>
    <submittedName>
        <fullName evidence="9">Magnesium transporter</fullName>
    </submittedName>
</protein>
<dbReference type="PANTHER" id="PTHR46494:SF1">
    <property type="entry name" value="CORA FAMILY METAL ION TRANSPORTER (EUROFUNG)"/>
    <property type="match status" value="1"/>
</dbReference>
<dbReference type="EMBL" id="DSTX01000001">
    <property type="protein sequence ID" value="HFK19719.1"/>
    <property type="molecule type" value="Genomic_DNA"/>
</dbReference>
<proteinExistence type="inferred from homology"/>
<gene>
    <name evidence="9" type="ORF">ENS19_00355</name>
</gene>
<dbReference type="InterPro" id="IPR045863">
    <property type="entry name" value="CorA_TM1_TM2"/>
</dbReference>
<feature type="transmembrane region" description="Helical" evidence="8">
    <location>
        <begin position="283"/>
        <end position="304"/>
    </location>
</feature>
<dbReference type="GO" id="GO:0015095">
    <property type="term" value="F:magnesium ion transmembrane transporter activity"/>
    <property type="evidence" value="ECO:0007669"/>
    <property type="project" value="TreeGrafter"/>
</dbReference>
<keyword evidence="5 8" id="KW-0812">Transmembrane</keyword>
<evidence type="ECO:0000256" key="7">
    <source>
        <dbReference type="ARBA" id="ARBA00023136"/>
    </source>
</evidence>
<dbReference type="SUPFAM" id="SSF143865">
    <property type="entry name" value="CorA soluble domain-like"/>
    <property type="match status" value="1"/>
</dbReference>
<evidence type="ECO:0000256" key="6">
    <source>
        <dbReference type="ARBA" id="ARBA00022989"/>
    </source>
</evidence>
<keyword evidence="7 8" id="KW-0472">Membrane</keyword>
<dbReference type="GO" id="GO:0000287">
    <property type="term" value="F:magnesium ion binding"/>
    <property type="evidence" value="ECO:0007669"/>
    <property type="project" value="TreeGrafter"/>
</dbReference>
<accession>A0A7C3J1L9</accession>
<evidence type="ECO:0000256" key="4">
    <source>
        <dbReference type="ARBA" id="ARBA00022475"/>
    </source>
</evidence>
<name>A0A7C3J1L9_9CREN</name>
<evidence type="ECO:0000256" key="1">
    <source>
        <dbReference type="ARBA" id="ARBA00004651"/>
    </source>
</evidence>
<organism evidence="9">
    <name type="scientific">Candidatus Methanomethylicus mesodigestus</name>
    <dbReference type="NCBI Taxonomy" id="1867258"/>
    <lineage>
        <taxon>Archaea</taxon>
        <taxon>Thermoproteota</taxon>
        <taxon>Methanosuratincolia</taxon>
        <taxon>Candidatus Methanomethylicales</taxon>
        <taxon>Candidatus Methanomethylicaceae</taxon>
        <taxon>Candidatus Methanomethylicus</taxon>
    </lineage>
</organism>
<dbReference type="Pfam" id="PF01544">
    <property type="entry name" value="CorA"/>
    <property type="match status" value="1"/>
</dbReference>
<dbReference type="GO" id="GO:0050897">
    <property type="term" value="F:cobalt ion binding"/>
    <property type="evidence" value="ECO:0007669"/>
    <property type="project" value="TreeGrafter"/>
</dbReference>
<reference evidence="9" key="1">
    <citation type="journal article" date="2020" name="mSystems">
        <title>Genome- and Community-Level Interaction Insights into Carbon Utilization and Element Cycling Functions of Hydrothermarchaeota in Hydrothermal Sediment.</title>
        <authorList>
            <person name="Zhou Z."/>
            <person name="Liu Y."/>
            <person name="Xu W."/>
            <person name="Pan J."/>
            <person name="Luo Z.H."/>
            <person name="Li M."/>
        </authorList>
    </citation>
    <scope>NUCLEOTIDE SEQUENCE [LARGE SCALE GENOMIC DNA]</scope>
    <source>
        <strain evidence="9">SpSt-468</strain>
    </source>
</reference>
<keyword evidence="3" id="KW-0813">Transport</keyword>
<dbReference type="InterPro" id="IPR002523">
    <property type="entry name" value="MgTranspt_CorA/ZnTranspt_ZntB"/>
</dbReference>
<evidence type="ECO:0000256" key="3">
    <source>
        <dbReference type="ARBA" id="ARBA00022448"/>
    </source>
</evidence>
<dbReference type="PANTHER" id="PTHR46494">
    <property type="entry name" value="CORA FAMILY METAL ION TRANSPORTER (EUROFUNG)"/>
    <property type="match status" value="1"/>
</dbReference>
<sequence length="310" mass="35191">MRREIMSAGIRWVDIVKPTKEEVFALSKEFPFHALNLEDCISKIQLTKIEKHDDHLFIILRFPFACEKAGCSPTQISSFIGKDYLVTIHEASLGAINDVFSSCQSQIDETGEIKAKNVGSLFYWILSTIASTLFPLMESIMHRIEAVEDSVFDIKKPVLFEISRLRRSISDLRRILSPIRRIAPEISLGINEITGEDLTVYFNDLRDKIDKIWDLTDTAKEIIDIFKDTDFTLSQERMNRALVILTVIFTATIPATIIGTFYGMNIVLPGGLEAEPWTFLGPYTTLIVLSSLAILLAGIMLAYFRRLGWF</sequence>
<dbReference type="GO" id="GO:0005886">
    <property type="term" value="C:plasma membrane"/>
    <property type="evidence" value="ECO:0007669"/>
    <property type="project" value="UniProtKB-SubCell"/>
</dbReference>
<dbReference type="GO" id="GO:0015087">
    <property type="term" value="F:cobalt ion transmembrane transporter activity"/>
    <property type="evidence" value="ECO:0007669"/>
    <property type="project" value="TreeGrafter"/>
</dbReference>
<comment type="caution">
    <text evidence="9">The sequence shown here is derived from an EMBL/GenBank/DDBJ whole genome shotgun (WGS) entry which is preliminary data.</text>
</comment>
<dbReference type="CDD" id="cd12822">
    <property type="entry name" value="TmCorA-like"/>
    <property type="match status" value="1"/>
</dbReference>
<evidence type="ECO:0000256" key="8">
    <source>
        <dbReference type="SAM" id="Phobius"/>
    </source>
</evidence>
<evidence type="ECO:0000313" key="9">
    <source>
        <dbReference type="EMBL" id="HFK19719.1"/>
    </source>
</evidence>
<keyword evidence="4" id="KW-1003">Cell membrane</keyword>
<evidence type="ECO:0000256" key="5">
    <source>
        <dbReference type="ARBA" id="ARBA00022692"/>
    </source>
</evidence>
<dbReference type="InterPro" id="IPR045861">
    <property type="entry name" value="CorA_cytoplasmic_dom"/>
</dbReference>
<dbReference type="SUPFAM" id="SSF144083">
    <property type="entry name" value="Magnesium transport protein CorA, transmembrane region"/>
    <property type="match status" value="1"/>
</dbReference>
<evidence type="ECO:0000256" key="2">
    <source>
        <dbReference type="ARBA" id="ARBA00009765"/>
    </source>
</evidence>
<dbReference type="Gene3D" id="3.30.460.20">
    <property type="entry name" value="CorA soluble domain-like"/>
    <property type="match status" value="1"/>
</dbReference>